<evidence type="ECO:0000313" key="1">
    <source>
        <dbReference type="EMBL" id="KAG2113845.1"/>
    </source>
</evidence>
<dbReference type="InterPro" id="IPR036047">
    <property type="entry name" value="F-box-like_dom_sf"/>
</dbReference>
<evidence type="ECO:0000313" key="2">
    <source>
        <dbReference type="Proteomes" id="UP000823399"/>
    </source>
</evidence>
<name>A0A9P7FF35_9AGAM</name>
<dbReference type="EMBL" id="JABBWM010000011">
    <property type="protein sequence ID" value="KAG2113845.1"/>
    <property type="molecule type" value="Genomic_DNA"/>
</dbReference>
<dbReference type="OrthoDB" id="2745718at2759"/>
<gene>
    <name evidence="1" type="ORF">F5147DRAFT_834808</name>
</gene>
<reference evidence="1" key="1">
    <citation type="journal article" date="2020" name="New Phytol.">
        <title>Comparative genomics reveals dynamic genome evolution in host specialist ectomycorrhizal fungi.</title>
        <authorList>
            <person name="Lofgren L.A."/>
            <person name="Nguyen N.H."/>
            <person name="Vilgalys R."/>
            <person name="Ruytinx J."/>
            <person name="Liao H.L."/>
            <person name="Branco S."/>
            <person name="Kuo A."/>
            <person name="LaButti K."/>
            <person name="Lipzen A."/>
            <person name="Andreopoulos W."/>
            <person name="Pangilinan J."/>
            <person name="Riley R."/>
            <person name="Hundley H."/>
            <person name="Na H."/>
            <person name="Barry K."/>
            <person name="Grigoriev I.V."/>
            <person name="Stajich J.E."/>
            <person name="Kennedy P.G."/>
        </authorList>
    </citation>
    <scope>NUCLEOTIDE SEQUENCE</scope>
    <source>
        <strain evidence="1">FC423</strain>
    </source>
</reference>
<evidence type="ECO:0008006" key="3">
    <source>
        <dbReference type="Google" id="ProtNLM"/>
    </source>
</evidence>
<comment type="caution">
    <text evidence="1">The sequence shown here is derived from an EMBL/GenBank/DDBJ whole genome shotgun (WGS) entry which is preliminary data.</text>
</comment>
<accession>A0A9P7FF35</accession>
<keyword evidence="2" id="KW-1185">Reference proteome</keyword>
<sequence length="568" mass="65366">MPGQFNFRRLSPVIDYQWHTIVWDFSSIAEELHSYILSFLPWQDILRCTSVCRALRQTYVLSSELQYIVELGGQRLLPVPITDLGNHTPVSQCLQLLRDKAHVWLQFNLHARSFQTFSIQEHFYEVRTYIADGHFCLWYESEDLGNWAKIIPILPNPSQQPVERHWSSGSLCPVPNAYIVDVYMDPAQNLIAVAYAVSRNMHQEGRFYVDLGALDGDGIHPQAAGQTLLLSVLTAQDSYDSFMVTENLKLKGFGRYLALQCSPLFDDPTNTSRVIWWLQLWDWQHSTTSNCNLSDAMSHFEVSIDFCFVGNNRLLMLNDNFKLYSIEDMSREPQLLACYSLSFPVEHKKCFLPINDIAHGSQLHMRAQQTMWTSDPEHRVLCYTTLCPRLVFVISTSIFFDFDSERVGEKAVTIPWQHWGPTNTRVFPDSWKVYVSGNRVLQIFPTGTGSRYRLHMMDFSPLAVERRQGLGRVVKEPSETEIREPGKTLTTSLPYVEVVSDRVFDAMESIEMWVDGDRIYLAMIDPADDNPEDLRMDRLEVIEMSTCRDRSIGIPEPVFDQATPIESS</sequence>
<dbReference type="Proteomes" id="UP000823399">
    <property type="component" value="Unassembled WGS sequence"/>
</dbReference>
<dbReference type="AlphaFoldDB" id="A0A9P7FF35"/>
<dbReference type="CDD" id="cd09917">
    <property type="entry name" value="F-box_SF"/>
    <property type="match status" value="1"/>
</dbReference>
<protein>
    <recommendedName>
        <fullName evidence="3">F-box domain-containing protein</fullName>
    </recommendedName>
</protein>
<dbReference type="SUPFAM" id="SSF81383">
    <property type="entry name" value="F-box domain"/>
    <property type="match status" value="1"/>
</dbReference>
<dbReference type="RefSeq" id="XP_041296139.1">
    <property type="nucleotide sequence ID" value="XM_041443931.1"/>
</dbReference>
<dbReference type="Gene3D" id="1.20.1280.50">
    <property type="match status" value="1"/>
</dbReference>
<proteinExistence type="predicted"/>
<organism evidence="1 2">
    <name type="scientific">Suillus discolor</name>
    <dbReference type="NCBI Taxonomy" id="1912936"/>
    <lineage>
        <taxon>Eukaryota</taxon>
        <taxon>Fungi</taxon>
        <taxon>Dikarya</taxon>
        <taxon>Basidiomycota</taxon>
        <taxon>Agaricomycotina</taxon>
        <taxon>Agaricomycetes</taxon>
        <taxon>Agaricomycetidae</taxon>
        <taxon>Boletales</taxon>
        <taxon>Suillineae</taxon>
        <taxon>Suillaceae</taxon>
        <taxon>Suillus</taxon>
    </lineage>
</organism>
<dbReference type="GeneID" id="64706190"/>